<evidence type="ECO:0000259" key="7">
    <source>
        <dbReference type="Pfam" id="PF10502"/>
    </source>
</evidence>
<evidence type="ECO:0000256" key="6">
    <source>
        <dbReference type="SAM" id="MobiDB-lite"/>
    </source>
</evidence>
<dbReference type="InterPro" id="IPR019756">
    <property type="entry name" value="Pept_S26A_signal_pept_1_Ser-AS"/>
</dbReference>
<dbReference type="Proteomes" id="UP000195141">
    <property type="component" value="Chromosome"/>
</dbReference>
<dbReference type="AlphaFoldDB" id="A0A242K926"/>
<dbReference type="EC" id="3.4.21.89" evidence="5"/>
<keyword evidence="10" id="KW-1185">Reference proteome</keyword>
<dbReference type="GO" id="GO:0004252">
    <property type="term" value="F:serine-type endopeptidase activity"/>
    <property type="evidence" value="ECO:0007669"/>
    <property type="project" value="InterPro"/>
</dbReference>
<dbReference type="Gene3D" id="2.10.109.10">
    <property type="entry name" value="Umud Fragment, subunit A"/>
    <property type="match status" value="1"/>
</dbReference>
<keyword evidence="5" id="KW-0472">Membrane</keyword>
<protein>
    <recommendedName>
        <fullName evidence="5">Signal peptidase I</fullName>
        <ecNumber evidence="5">3.4.21.89</ecNumber>
    </recommendedName>
</protein>
<evidence type="ECO:0000256" key="4">
    <source>
        <dbReference type="ARBA" id="ARBA00022801"/>
    </source>
</evidence>
<dbReference type="PANTHER" id="PTHR43390:SF1">
    <property type="entry name" value="CHLOROPLAST PROCESSING PEPTIDASE"/>
    <property type="match status" value="1"/>
</dbReference>
<evidence type="ECO:0000256" key="3">
    <source>
        <dbReference type="ARBA" id="ARBA00022670"/>
    </source>
</evidence>
<dbReference type="GO" id="GO:0006465">
    <property type="term" value="P:signal peptide processing"/>
    <property type="evidence" value="ECO:0007669"/>
    <property type="project" value="InterPro"/>
</dbReference>
<proteinExistence type="inferred from homology"/>
<reference evidence="8" key="1">
    <citation type="submission" date="2017-05" db="EMBL/GenBank/DDBJ databases">
        <title>The Genome Sequence of Enterococcus sp. 9E7_DIV0242.</title>
        <authorList>
            <consortium name="The Broad Institute Genomics Platform"/>
            <consortium name="The Broad Institute Genomic Center for Infectious Diseases"/>
            <person name="Earl A."/>
            <person name="Manson A."/>
            <person name="Schwartman J."/>
            <person name="Gilmore M."/>
            <person name="Abouelleil A."/>
            <person name="Cao P."/>
            <person name="Chapman S."/>
            <person name="Cusick C."/>
            <person name="Shea T."/>
            <person name="Young S."/>
            <person name="Neafsey D."/>
            <person name="Nusbaum C."/>
            <person name="Birren B."/>
        </authorList>
    </citation>
    <scope>NUCLEOTIDE SEQUENCE [LARGE SCALE GENOMIC DNA]</scope>
    <source>
        <strain evidence="8">9E7_DIV0242</strain>
    </source>
</reference>
<keyword evidence="3 5" id="KW-0645">Protease</keyword>
<comment type="catalytic activity">
    <reaction evidence="5">
        <text>Cleavage of hydrophobic, N-terminal signal or leader sequences from secreted and periplasmic proteins.</text>
        <dbReference type="EC" id="3.4.21.89"/>
    </reaction>
</comment>
<dbReference type="EMBL" id="CP147247">
    <property type="protein sequence ID" value="WYJ91284.1"/>
    <property type="molecule type" value="Genomic_DNA"/>
</dbReference>
<evidence type="ECO:0000256" key="2">
    <source>
        <dbReference type="ARBA" id="ARBA00009370"/>
    </source>
</evidence>
<comment type="similarity">
    <text evidence="2 5">Belongs to the peptidase S26 family.</text>
</comment>
<comment type="subcellular location">
    <subcellularLocation>
        <location evidence="1">Cell membrane</location>
        <topology evidence="1">Single-pass type II membrane protein</topology>
    </subcellularLocation>
    <subcellularLocation>
        <location evidence="5">Membrane</location>
        <topology evidence="5">Single-pass type II membrane protein</topology>
    </subcellularLocation>
</comment>
<accession>A0A242K926</accession>
<dbReference type="NCBIfam" id="TIGR02227">
    <property type="entry name" value="sigpep_I_bact"/>
    <property type="match status" value="1"/>
</dbReference>
<dbReference type="PANTHER" id="PTHR43390">
    <property type="entry name" value="SIGNAL PEPTIDASE I"/>
    <property type="match status" value="1"/>
</dbReference>
<keyword evidence="5" id="KW-0812">Transmembrane</keyword>
<keyword evidence="4 5" id="KW-0378">Hydrolase</keyword>
<keyword evidence="5" id="KW-1133">Transmembrane helix</keyword>
<feature type="transmembrane region" description="Helical" evidence="5">
    <location>
        <begin position="77"/>
        <end position="97"/>
    </location>
</feature>
<feature type="region of interest" description="Disordered" evidence="6">
    <location>
        <begin position="1"/>
        <end position="71"/>
    </location>
</feature>
<organism evidence="8">
    <name type="scientific">Candidatus Enterococcus clewellii</name>
    <dbReference type="NCBI Taxonomy" id="1834193"/>
    <lineage>
        <taxon>Bacteria</taxon>
        <taxon>Bacillati</taxon>
        <taxon>Bacillota</taxon>
        <taxon>Bacilli</taxon>
        <taxon>Lactobacillales</taxon>
        <taxon>Enterococcaceae</taxon>
        <taxon>Enterococcus</taxon>
    </lineage>
</organism>
<dbReference type="InterPro" id="IPR019533">
    <property type="entry name" value="Peptidase_S26"/>
</dbReference>
<gene>
    <name evidence="8" type="ORF">A5888_001809</name>
    <name evidence="9" type="ORF">A5888_003052</name>
</gene>
<dbReference type="PRINTS" id="PR00727">
    <property type="entry name" value="LEADERPTASE"/>
</dbReference>
<dbReference type="PROSITE" id="PS00501">
    <property type="entry name" value="SPASE_I_1"/>
    <property type="match status" value="1"/>
</dbReference>
<feature type="compositionally biased region" description="Basic residues" evidence="6">
    <location>
        <begin position="60"/>
        <end position="71"/>
    </location>
</feature>
<name>A0A242K926_9ENTE</name>
<reference evidence="9" key="2">
    <citation type="submission" date="2017-05" db="EMBL/GenBank/DDBJ databases">
        <authorList>
            <consortium name="The Broad Institute Genomics Platform"/>
            <consortium name="The Broad Institute Genomic Center for Infectious Diseases"/>
            <person name="Earl A."/>
            <person name="Manson A."/>
            <person name="Schwartman J."/>
            <person name="Gilmore M."/>
            <person name="Abouelleil A."/>
            <person name="Cao P."/>
            <person name="Chapman S."/>
            <person name="Cusick C."/>
            <person name="Shea T."/>
            <person name="Young S."/>
            <person name="Neafsey D."/>
            <person name="Nusbaum C."/>
            <person name="Birren B."/>
        </authorList>
    </citation>
    <scope>NUCLEOTIDE SEQUENCE</scope>
    <source>
        <strain evidence="9">9E7_DIV0242</strain>
    </source>
</reference>
<evidence type="ECO:0000313" key="10">
    <source>
        <dbReference type="Proteomes" id="UP000195141"/>
    </source>
</evidence>
<dbReference type="InterPro" id="IPR036286">
    <property type="entry name" value="LexA/Signal_pep-like_sf"/>
</dbReference>
<dbReference type="InterPro" id="IPR000223">
    <property type="entry name" value="Pept_S26A_signal_pept_1"/>
</dbReference>
<dbReference type="CDD" id="cd06530">
    <property type="entry name" value="S26_SPase_I"/>
    <property type="match status" value="1"/>
</dbReference>
<dbReference type="RefSeq" id="WP_086348865.1">
    <property type="nucleotide sequence ID" value="NZ_CP147247.1"/>
</dbReference>
<evidence type="ECO:0000256" key="1">
    <source>
        <dbReference type="ARBA" id="ARBA00004401"/>
    </source>
</evidence>
<evidence type="ECO:0000256" key="5">
    <source>
        <dbReference type="RuleBase" id="RU362042"/>
    </source>
</evidence>
<sequence length="245" mass="28108">MKKRKEEMAFEAVSYKRNKATGKRRPRKKPTGQDTGSKKSVETKANKLRIRAAQQLPSKNRGKKRRRKNSLKMKQHLLKEIGIAASLTMTLFLLVFFSTCALPTVNGYSMTPTFNDQDRLIVYKWGEIKRFSLIYLRNPEKKDWLIRRVIGRPGELVEYRKGVLYINGSEVPERFLPSLVEEGTDTPITADFQQAGGKIPNGKYFVLGDNRSYATDSRYFGLVDESEIKGTVVARIFPIHGLRQF</sequence>
<dbReference type="Pfam" id="PF10502">
    <property type="entry name" value="Peptidase_S26"/>
    <property type="match status" value="1"/>
</dbReference>
<feature type="compositionally biased region" description="Basic and acidic residues" evidence="6">
    <location>
        <begin position="36"/>
        <end position="45"/>
    </location>
</feature>
<dbReference type="OrthoDB" id="2188996at2"/>
<evidence type="ECO:0000313" key="8">
    <source>
        <dbReference type="EMBL" id="OTP17671.1"/>
    </source>
</evidence>
<reference evidence="9" key="3">
    <citation type="submission" date="2024-03" db="EMBL/GenBank/DDBJ databases">
        <title>The Genome Sequence of Enterococcus sp. DIV0242b.</title>
        <authorList>
            <consortium name="The Broad Institute Genomics Platform"/>
            <consortium name="The Broad Institute Microbial Omics Core"/>
            <consortium name="The Broad Institute Genomic Center for Infectious Diseases"/>
            <person name="Earl A."/>
            <person name="Manson A."/>
            <person name="Gilmore M."/>
            <person name="Schwartman J."/>
            <person name="Shea T."/>
            <person name="Abouelleil A."/>
            <person name="Cao P."/>
            <person name="Chapman S."/>
            <person name="Cusick C."/>
            <person name="Young S."/>
            <person name="Neafsey D."/>
            <person name="Nusbaum C."/>
            <person name="Birren B."/>
        </authorList>
    </citation>
    <scope>NUCLEOTIDE SEQUENCE</scope>
    <source>
        <strain evidence="9">9E7_DIV0242</strain>
    </source>
</reference>
<dbReference type="GO" id="GO:0005886">
    <property type="term" value="C:plasma membrane"/>
    <property type="evidence" value="ECO:0007669"/>
    <property type="project" value="UniProtKB-SubCell"/>
</dbReference>
<feature type="compositionally biased region" description="Basic residues" evidence="6">
    <location>
        <begin position="16"/>
        <end position="30"/>
    </location>
</feature>
<feature type="domain" description="Peptidase S26" evidence="7">
    <location>
        <begin position="84"/>
        <end position="236"/>
    </location>
</feature>
<dbReference type="SUPFAM" id="SSF51306">
    <property type="entry name" value="LexA/Signal peptidase"/>
    <property type="match status" value="1"/>
</dbReference>
<dbReference type="EMBL" id="NGMM01000002">
    <property type="protein sequence ID" value="OTP17671.1"/>
    <property type="molecule type" value="Genomic_DNA"/>
</dbReference>
<evidence type="ECO:0000313" key="9">
    <source>
        <dbReference type="EMBL" id="WYJ91284.1"/>
    </source>
</evidence>
<dbReference type="GO" id="GO:0009003">
    <property type="term" value="F:signal peptidase activity"/>
    <property type="evidence" value="ECO:0007669"/>
    <property type="project" value="UniProtKB-EC"/>
</dbReference>